<dbReference type="EMBL" id="CP067393">
    <property type="protein sequence ID" value="QQP84784.1"/>
    <property type="molecule type" value="Genomic_DNA"/>
</dbReference>
<sequence length="274" mass="31543">MNKIITYIFMLFAFGISSFSIASEENIVIKSVTKNCSQLLNINILDYSLCNSWELSEGDIVTILKNKEKINIANPIRDMTLTDMNIYYEGEIVLDGEPYNLDIYATSWLSLLNQKNDEIKYYSCQNTSCSEFFLGNYISEELLSKVDEKDVVSFEEKLIEKFNNNRSKVKQPLKIKQLKLSDKWFGTYSVIPNYTLVLSKGKCTITNTTNAKRSSCYAFEAEETLYVYNDLTTLNGYIDIKYQENNIRFIDGDFILKIDKAGNLNIVNKLESVK</sequence>
<protein>
    <submittedName>
        <fullName evidence="1">Uncharacterized protein</fullName>
    </submittedName>
</protein>
<dbReference type="AlphaFoldDB" id="A0A974RXE9"/>
<evidence type="ECO:0000313" key="2">
    <source>
        <dbReference type="Proteomes" id="UP000595278"/>
    </source>
</evidence>
<gene>
    <name evidence="1" type="ORF">JHT90_10265</name>
</gene>
<organism evidence="1 2">
    <name type="scientific">Entomomonas asaccharolytica</name>
    <dbReference type="NCBI Taxonomy" id="2785331"/>
    <lineage>
        <taxon>Bacteria</taxon>
        <taxon>Pseudomonadati</taxon>
        <taxon>Pseudomonadota</taxon>
        <taxon>Gammaproteobacteria</taxon>
        <taxon>Pseudomonadales</taxon>
        <taxon>Pseudomonadaceae</taxon>
        <taxon>Entomomonas</taxon>
    </lineage>
</organism>
<evidence type="ECO:0000313" key="1">
    <source>
        <dbReference type="EMBL" id="QQP84784.1"/>
    </source>
</evidence>
<dbReference type="Proteomes" id="UP000595278">
    <property type="component" value="Chromosome"/>
</dbReference>
<name>A0A974RXE9_9GAMM</name>
<reference evidence="1 2" key="1">
    <citation type="submission" date="2021-01" db="EMBL/GenBank/DDBJ databases">
        <title>Entomomonas sp. F2A isolated from a house cricket (Acheta domesticus).</title>
        <authorList>
            <person name="Spergser J."/>
            <person name="Busse H.-J."/>
        </authorList>
    </citation>
    <scope>NUCLEOTIDE SEQUENCE [LARGE SCALE GENOMIC DNA]</scope>
    <source>
        <strain evidence="1 2">F2A</strain>
    </source>
</reference>
<dbReference type="KEGG" id="eaz:JHT90_10265"/>
<keyword evidence="2" id="KW-1185">Reference proteome</keyword>
<accession>A0A974RXE9</accession>
<proteinExistence type="predicted"/>
<dbReference type="RefSeq" id="WP_201090681.1">
    <property type="nucleotide sequence ID" value="NZ_CP067393.1"/>
</dbReference>